<keyword evidence="1" id="KW-0472">Membrane</keyword>
<organism evidence="2 3">
    <name type="scientific">Rothia endophytica</name>
    <dbReference type="NCBI Taxonomy" id="1324766"/>
    <lineage>
        <taxon>Bacteria</taxon>
        <taxon>Bacillati</taxon>
        <taxon>Actinomycetota</taxon>
        <taxon>Actinomycetes</taxon>
        <taxon>Micrococcales</taxon>
        <taxon>Micrococcaceae</taxon>
        <taxon>Rothia</taxon>
    </lineage>
</organism>
<evidence type="ECO:0000313" key="2">
    <source>
        <dbReference type="EMBL" id="GAA4786674.1"/>
    </source>
</evidence>
<dbReference type="EMBL" id="BAABKP010000001">
    <property type="protein sequence ID" value="GAA4786674.1"/>
    <property type="molecule type" value="Genomic_DNA"/>
</dbReference>
<keyword evidence="1" id="KW-1133">Transmembrane helix</keyword>
<sequence>MYGWIFRHLPGPLWLRIITAIALLLVVIYALMEYAFPHFEQYSPFNTDVTIDQVH</sequence>
<keyword evidence="3" id="KW-1185">Reference proteome</keyword>
<feature type="transmembrane region" description="Helical" evidence="1">
    <location>
        <begin position="13"/>
        <end position="32"/>
    </location>
</feature>
<name>A0ABP9AVW2_9MICC</name>
<gene>
    <name evidence="2" type="ORF">GCM10023352_00200</name>
</gene>
<proteinExistence type="predicted"/>
<evidence type="ECO:0000313" key="3">
    <source>
        <dbReference type="Proteomes" id="UP001500187"/>
    </source>
</evidence>
<evidence type="ECO:0000256" key="1">
    <source>
        <dbReference type="SAM" id="Phobius"/>
    </source>
</evidence>
<accession>A0ABP9AVW2</accession>
<keyword evidence="1" id="KW-0812">Transmembrane</keyword>
<protein>
    <submittedName>
        <fullName evidence="2">Uncharacterized protein</fullName>
    </submittedName>
</protein>
<reference evidence="3" key="1">
    <citation type="journal article" date="2019" name="Int. J. Syst. Evol. Microbiol.">
        <title>The Global Catalogue of Microorganisms (GCM) 10K type strain sequencing project: providing services to taxonomists for standard genome sequencing and annotation.</title>
        <authorList>
            <consortium name="The Broad Institute Genomics Platform"/>
            <consortium name="The Broad Institute Genome Sequencing Center for Infectious Disease"/>
            <person name="Wu L."/>
            <person name="Ma J."/>
        </authorList>
    </citation>
    <scope>NUCLEOTIDE SEQUENCE [LARGE SCALE GENOMIC DNA]</scope>
    <source>
        <strain evidence="3">JCM 18541</strain>
    </source>
</reference>
<dbReference type="Proteomes" id="UP001500187">
    <property type="component" value="Unassembled WGS sequence"/>
</dbReference>
<comment type="caution">
    <text evidence="2">The sequence shown here is derived from an EMBL/GenBank/DDBJ whole genome shotgun (WGS) entry which is preliminary data.</text>
</comment>
<dbReference type="RefSeq" id="WP_251379649.1">
    <property type="nucleotide sequence ID" value="NZ_BAABKP010000001.1"/>
</dbReference>